<proteinExistence type="predicted"/>
<organism evidence="2 3">
    <name type="scientific">Candidatus Endonucleibacter bathymodioli</name>
    <dbReference type="NCBI Taxonomy" id="539814"/>
    <lineage>
        <taxon>Bacteria</taxon>
        <taxon>Pseudomonadati</taxon>
        <taxon>Pseudomonadota</taxon>
        <taxon>Gammaproteobacteria</taxon>
        <taxon>Oceanospirillales</taxon>
        <taxon>Endozoicomonadaceae</taxon>
        <taxon>Candidatus Endonucleibacter</taxon>
    </lineage>
</organism>
<name>A0AA90P054_9GAMM</name>
<sequence>MPLHIKPYHSKYDIEMQGDYDYDYDRWTPLITITGLTFFTIAGGAVSIMYCMPNDKDENIKQEDIIAIELYNRNTPGLCALDLDKIIKDGGSIHVITQPDATNNRAIALEEPPDEALPYEE</sequence>
<protein>
    <submittedName>
        <fullName evidence="2">Uncharacterized protein</fullName>
    </submittedName>
</protein>
<keyword evidence="1" id="KW-1133">Transmembrane helix</keyword>
<dbReference type="AlphaFoldDB" id="A0AA90P054"/>
<keyword evidence="1" id="KW-0812">Transmembrane</keyword>
<evidence type="ECO:0000313" key="3">
    <source>
        <dbReference type="Proteomes" id="UP001178148"/>
    </source>
</evidence>
<dbReference type="Proteomes" id="UP001178148">
    <property type="component" value="Unassembled WGS sequence"/>
</dbReference>
<accession>A0AA90P054</accession>
<keyword evidence="3" id="KW-1185">Reference proteome</keyword>
<dbReference type="EMBL" id="JASXSV010000017">
    <property type="protein sequence ID" value="MDP0589596.1"/>
    <property type="molecule type" value="Genomic_DNA"/>
</dbReference>
<evidence type="ECO:0000256" key="1">
    <source>
        <dbReference type="SAM" id="Phobius"/>
    </source>
</evidence>
<reference evidence="2 3" key="1">
    <citation type="journal article" date="2023" name="bioRxiv">
        <title>An intranuclear bacterial parasite of deep-sea mussels expresses apoptosis inhibitors acquired from its host.</title>
        <authorList>
            <person name="Gonzalez Porras M.A."/>
            <person name="Assie A."/>
            <person name="Tietjen M."/>
            <person name="Violette M."/>
            <person name="Kleiner M."/>
            <person name="Gruber-Vodicka H."/>
            <person name="Dubilier N."/>
            <person name="Leisch N."/>
        </authorList>
    </citation>
    <scope>NUCLEOTIDE SEQUENCE [LARGE SCALE GENOMIC DNA]</scope>
    <source>
        <strain evidence="2">IAP13</strain>
    </source>
</reference>
<keyword evidence="1" id="KW-0472">Membrane</keyword>
<comment type="caution">
    <text evidence="2">The sequence shown here is derived from an EMBL/GenBank/DDBJ whole genome shotgun (WGS) entry which is preliminary data.</text>
</comment>
<gene>
    <name evidence="2" type="ORF">QS748_10565</name>
</gene>
<feature type="transmembrane region" description="Helical" evidence="1">
    <location>
        <begin position="30"/>
        <end position="52"/>
    </location>
</feature>
<evidence type="ECO:0000313" key="2">
    <source>
        <dbReference type="EMBL" id="MDP0589596.1"/>
    </source>
</evidence>